<dbReference type="PANTHER" id="PTHR34846:SF10">
    <property type="entry name" value="CYTOPLASMIC PROTEIN"/>
    <property type="match status" value="1"/>
</dbReference>
<dbReference type="Pfam" id="PF02627">
    <property type="entry name" value="CMD"/>
    <property type="match status" value="1"/>
</dbReference>
<sequence>MATARDARIDLQEVYNNTRSIRTCSLDPSIRCLAELRASQINGCDNCRHMRVAEAIDMGVSRDKIDELADWSSSDKYSERERAALAWCEVFTHFRPRDNQSRLLAIRQFSPRELADLTLAIELTGTLDRLSDRVGHQE</sequence>
<keyword evidence="2" id="KW-0560">Oxidoreductase</keyword>
<reference evidence="2 3" key="1">
    <citation type="submission" date="2018-10" db="EMBL/GenBank/DDBJ databases">
        <title>Genomic Encyclopedia of Type Strains, Phase IV (KMG-IV): sequencing the most valuable type-strain genomes for metagenomic binning, comparative biology and taxonomic classification.</title>
        <authorList>
            <person name="Goeker M."/>
        </authorList>
    </citation>
    <scope>NUCLEOTIDE SEQUENCE [LARGE SCALE GENOMIC DNA]</scope>
    <source>
        <strain evidence="2 3">DSM 23229</strain>
    </source>
</reference>
<dbReference type="SUPFAM" id="SSF69118">
    <property type="entry name" value="AhpD-like"/>
    <property type="match status" value="1"/>
</dbReference>
<dbReference type="AlphaFoldDB" id="A0A420X0I6"/>
<dbReference type="GO" id="GO:0051920">
    <property type="term" value="F:peroxiredoxin activity"/>
    <property type="evidence" value="ECO:0007669"/>
    <property type="project" value="InterPro"/>
</dbReference>
<gene>
    <name evidence="2" type="ORF">C7446_0123</name>
</gene>
<keyword evidence="2" id="KW-0575">Peroxidase</keyword>
<comment type="caution">
    <text evidence="2">The sequence shown here is derived from an EMBL/GenBank/DDBJ whole genome shotgun (WGS) entry which is preliminary data.</text>
</comment>
<accession>A0A420X0I6</accession>
<name>A0A420X0I6_9GAMM</name>
<dbReference type="Gene3D" id="1.20.1290.10">
    <property type="entry name" value="AhpD-like"/>
    <property type="match status" value="1"/>
</dbReference>
<protein>
    <submittedName>
        <fullName evidence="2">AhpD family alkylhydroperoxidase</fullName>
    </submittedName>
</protein>
<dbReference type="InterPro" id="IPR029032">
    <property type="entry name" value="AhpD-like"/>
</dbReference>
<proteinExistence type="predicted"/>
<evidence type="ECO:0000259" key="1">
    <source>
        <dbReference type="Pfam" id="PF02627"/>
    </source>
</evidence>
<evidence type="ECO:0000313" key="2">
    <source>
        <dbReference type="EMBL" id="RKR07312.1"/>
    </source>
</evidence>
<dbReference type="RefSeq" id="WP_170149957.1">
    <property type="nucleotide sequence ID" value="NZ_RBIN01000001.1"/>
</dbReference>
<dbReference type="EMBL" id="RBIN01000001">
    <property type="protein sequence ID" value="RKR07312.1"/>
    <property type="molecule type" value="Genomic_DNA"/>
</dbReference>
<dbReference type="InterPro" id="IPR003779">
    <property type="entry name" value="CMD-like"/>
</dbReference>
<evidence type="ECO:0000313" key="3">
    <source>
        <dbReference type="Proteomes" id="UP000281975"/>
    </source>
</evidence>
<organism evidence="2 3">
    <name type="scientific">Kushneria sinocarnis</name>
    <dbReference type="NCBI Taxonomy" id="595502"/>
    <lineage>
        <taxon>Bacteria</taxon>
        <taxon>Pseudomonadati</taxon>
        <taxon>Pseudomonadota</taxon>
        <taxon>Gammaproteobacteria</taxon>
        <taxon>Oceanospirillales</taxon>
        <taxon>Halomonadaceae</taxon>
        <taxon>Kushneria</taxon>
    </lineage>
</organism>
<dbReference type="PANTHER" id="PTHR34846">
    <property type="entry name" value="4-CARBOXYMUCONOLACTONE DECARBOXYLASE FAMILY PROTEIN (AFU_ORTHOLOGUE AFUA_6G11590)"/>
    <property type="match status" value="1"/>
</dbReference>
<feature type="domain" description="Carboxymuconolactone decarboxylase-like" evidence="1">
    <location>
        <begin position="23"/>
        <end position="88"/>
    </location>
</feature>
<dbReference type="Proteomes" id="UP000281975">
    <property type="component" value="Unassembled WGS sequence"/>
</dbReference>
<keyword evidence="3" id="KW-1185">Reference proteome</keyword>